<comment type="caution">
    <text evidence="3">The sequence shown here is derived from an EMBL/GenBank/DDBJ whole genome shotgun (WGS) entry which is preliminary data.</text>
</comment>
<dbReference type="Gene3D" id="3.20.20.190">
    <property type="entry name" value="Phosphatidylinositol (PI) phosphodiesterase"/>
    <property type="match status" value="1"/>
</dbReference>
<keyword evidence="1" id="KW-0732">Signal</keyword>
<dbReference type="Proteomes" id="UP000317646">
    <property type="component" value="Unassembled WGS sequence"/>
</dbReference>
<feature type="chain" id="PRO_5021377310" evidence="1">
    <location>
        <begin position="28"/>
        <end position="313"/>
    </location>
</feature>
<dbReference type="PROSITE" id="PS51704">
    <property type="entry name" value="GP_PDE"/>
    <property type="match status" value="1"/>
</dbReference>
<dbReference type="Pfam" id="PF03009">
    <property type="entry name" value="GDPD"/>
    <property type="match status" value="1"/>
</dbReference>
<dbReference type="PANTHER" id="PTHR46211:SF14">
    <property type="entry name" value="GLYCEROPHOSPHODIESTER PHOSPHODIESTERASE"/>
    <property type="match status" value="1"/>
</dbReference>
<name>A0A502H026_9BACT</name>
<feature type="signal peptide" evidence="1">
    <location>
        <begin position="1"/>
        <end position="27"/>
    </location>
</feature>
<evidence type="ECO:0000313" key="4">
    <source>
        <dbReference type="Proteomes" id="UP000317646"/>
    </source>
</evidence>
<gene>
    <name evidence="3" type="ORF">EAH73_05265</name>
</gene>
<dbReference type="PANTHER" id="PTHR46211">
    <property type="entry name" value="GLYCEROPHOSPHORYL DIESTER PHOSPHODIESTERASE"/>
    <property type="match status" value="1"/>
</dbReference>
<evidence type="ECO:0000313" key="3">
    <source>
        <dbReference type="EMBL" id="TPG67145.1"/>
    </source>
</evidence>
<evidence type="ECO:0000259" key="2">
    <source>
        <dbReference type="PROSITE" id="PS51704"/>
    </source>
</evidence>
<accession>A0A502H026</accession>
<protein>
    <submittedName>
        <fullName evidence="3">Glycerophosphodiester phosphodiesterase</fullName>
    </submittedName>
</protein>
<proteinExistence type="predicted"/>
<organism evidence="3 4">
    <name type="scientific">Hymenobacter nivis</name>
    <dbReference type="NCBI Taxonomy" id="1850093"/>
    <lineage>
        <taxon>Bacteria</taxon>
        <taxon>Pseudomonadati</taxon>
        <taxon>Bacteroidota</taxon>
        <taxon>Cytophagia</taxon>
        <taxon>Cytophagales</taxon>
        <taxon>Hymenobacteraceae</taxon>
        <taxon>Hymenobacter</taxon>
    </lineage>
</organism>
<dbReference type="InterPro" id="IPR017946">
    <property type="entry name" value="PLC-like_Pdiesterase_TIM-brl"/>
</dbReference>
<dbReference type="EMBL" id="RCYZ01000002">
    <property type="protein sequence ID" value="TPG67145.1"/>
    <property type="molecule type" value="Genomic_DNA"/>
</dbReference>
<evidence type="ECO:0000256" key="1">
    <source>
        <dbReference type="SAM" id="SignalP"/>
    </source>
</evidence>
<dbReference type="GO" id="GO:0006629">
    <property type="term" value="P:lipid metabolic process"/>
    <property type="evidence" value="ECO:0007669"/>
    <property type="project" value="InterPro"/>
</dbReference>
<dbReference type="InterPro" id="IPR030395">
    <property type="entry name" value="GP_PDE_dom"/>
</dbReference>
<dbReference type="OrthoDB" id="384721at2"/>
<sequence length="313" mass="34221">MTEKLINCNMRLLIPFLSLGLLGAAGAAAQGPVPVPAGFDVQGHRGGRGLMPENTVPAMRRALDLGVTTLEMDIAISQDKQVLLSHDPFLNADFMRTPEGQPLAKSEEQNHRLYAMPYADIRRYDAGGAGNPQFARQQKLRTYKPLLAEVIDSAEAYARRKHRPAPRYNIETKLAPAGDGQLHPAPEEFVRLLMAVVAAKGVQDRVTIQSFDPRSLEVLHRTHPAQQTALLVANQLGVAGNLQRLSFLPTIYSPAHQLVTSDLVRECHQHGLKVVPWTVNTAAEITQLVQHGVDGIITDYPDLLGAPADPKAR</sequence>
<dbReference type="AlphaFoldDB" id="A0A502H026"/>
<dbReference type="GO" id="GO:0008081">
    <property type="term" value="F:phosphoric diester hydrolase activity"/>
    <property type="evidence" value="ECO:0007669"/>
    <property type="project" value="InterPro"/>
</dbReference>
<reference evidence="3 4" key="1">
    <citation type="journal article" date="2019" name="Environ. Microbiol.">
        <title>Species interactions and distinct microbial communities in high Arctic permafrost affected cryosols are associated with the CH4 and CO2 gas fluxes.</title>
        <authorList>
            <person name="Altshuler I."/>
            <person name="Hamel J."/>
            <person name="Turney S."/>
            <person name="Magnuson E."/>
            <person name="Levesque R."/>
            <person name="Greer C."/>
            <person name="Whyte L.G."/>
        </authorList>
    </citation>
    <scope>NUCLEOTIDE SEQUENCE [LARGE SCALE GENOMIC DNA]</scope>
    <source>
        <strain evidence="3 4">S9.2P</strain>
    </source>
</reference>
<feature type="domain" description="GP-PDE" evidence="2">
    <location>
        <begin position="39"/>
        <end position="308"/>
    </location>
</feature>
<keyword evidence="4" id="KW-1185">Reference proteome</keyword>
<dbReference type="SUPFAM" id="SSF51695">
    <property type="entry name" value="PLC-like phosphodiesterases"/>
    <property type="match status" value="1"/>
</dbReference>